<name>A0A256FDR5_9HYPH</name>
<comment type="caution">
    <text evidence="1">The sequence shown here is derived from an EMBL/GenBank/DDBJ whole genome shotgun (WGS) entry which is preliminary data.</text>
</comment>
<dbReference type="EMBL" id="NNRJ01000054">
    <property type="protein sequence ID" value="OYR13022.1"/>
    <property type="molecule type" value="Genomic_DNA"/>
</dbReference>
<protein>
    <submittedName>
        <fullName evidence="1">Uncharacterized protein</fullName>
    </submittedName>
</protein>
<keyword evidence="2" id="KW-1185">Reference proteome</keyword>
<reference evidence="1 2" key="1">
    <citation type="submission" date="2017-07" db="EMBL/GenBank/DDBJ databases">
        <title>Phylogenetic study on the rhizospheric bacterium Ochrobactrum sp. A44.</title>
        <authorList>
            <person name="Krzyzanowska D.M."/>
            <person name="Ossowicki A."/>
            <person name="Rajewska M."/>
            <person name="Maciag T."/>
            <person name="Kaczynski Z."/>
            <person name="Czerwicka M."/>
            <person name="Jafra S."/>
        </authorList>
    </citation>
    <scope>NUCLEOTIDE SEQUENCE [LARGE SCALE GENOMIC DNA]</scope>
    <source>
        <strain evidence="1 2">DSM 7216</strain>
    </source>
</reference>
<gene>
    <name evidence="1" type="ORF">CEV31_3513</name>
</gene>
<evidence type="ECO:0000313" key="2">
    <source>
        <dbReference type="Proteomes" id="UP000215590"/>
    </source>
</evidence>
<evidence type="ECO:0000313" key="1">
    <source>
        <dbReference type="EMBL" id="OYR13022.1"/>
    </source>
</evidence>
<sequence length="44" mass="4911">MLGVSSPTEVETLKIAKMVYKIYDSGVEEPYQIARLILHAESIS</sequence>
<accession>A0A256FDR5</accession>
<proteinExistence type="predicted"/>
<organism evidence="1 2">
    <name type="scientific">Brucella thiophenivorans</name>
    <dbReference type="NCBI Taxonomy" id="571255"/>
    <lineage>
        <taxon>Bacteria</taxon>
        <taxon>Pseudomonadati</taxon>
        <taxon>Pseudomonadota</taxon>
        <taxon>Alphaproteobacteria</taxon>
        <taxon>Hyphomicrobiales</taxon>
        <taxon>Brucellaceae</taxon>
        <taxon>Brucella/Ochrobactrum group</taxon>
        <taxon>Brucella</taxon>
    </lineage>
</organism>
<dbReference type="AlphaFoldDB" id="A0A256FDR5"/>
<dbReference type="Proteomes" id="UP000215590">
    <property type="component" value="Unassembled WGS sequence"/>
</dbReference>